<evidence type="ECO:0000313" key="1">
    <source>
        <dbReference type="EMBL" id="EDX42976.1"/>
    </source>
</evidence>
<dbReference type="AlphaFoldDB" id="B3XPX5"/>
<sequence length="36" mass="4135">MVTVVVLRLSQFAEEHGYSHHDEIAVFVDYEPSESL</sequence>
<protein>
    <submittedName>
        <fullName evidence="1">Uncharacterized protein</fullName>
    </submittedName>
</protein>
<dbReference type="PATRIC" id="fig|349123.13.peg.1507"/>
<name>B3XPX5_LIMR1</name>
<evidence type="ECO:0000313" key="2">
    <source>
        <dbReference type="Proteomes" id="UP000003853"/>
    </source>
</evidence>
<reference evidence="2" key="1">
    <citation type="submission" date="2008-06" db="EMBL/GenBank/DDBJ databases">
        <title>Permanent draft sequence of Lactobacillus reuteri 100-23.</title>
        <authorList>
            <consortium name="US DOE Joint Genome Institute"/>
            <person name="Copeland A."/>
            <person name="Lucas S."/>
            <person name="Lapidus A."/>
            <person name="Barry K."/>
            <person name="Detter J.C."/>
            <person name="Glavina del Rio T."/>
            <person name="Hammon N."/>
            <person name="Israni S."/>
            <person name="Dalin E."/>
            <person name="Tice H."/>
            <person name="Pitluck S."/>
            <person name="Sun H."/>
            <person name="Schmutz J."/>
            <person name="Larimer F."/>
            <person name="Land M."/>
            <person name="Hauser L."/>
            <person name="Walter J."/>
            <person name="Heng N.C.K."/>
            <person name="Tannock G.W."/>
            <person name="Richardson P."/>
        </authorList>
    </citation>
    <scope>NUCLEOTIDE SEQUENCE [LARGE SCALE GENOMIC DNA]</scope>
    <source>
        <strain evidence="2">DSM 17509 / CIP 109821 / 100-23</strain>
    </source>
</reference>
<accession>B3XPX5</accession>
<comment type="caution">
    <text evidence="1">The sequence shown here is derived from an EMBL/GenBank/DDBJ whole genome shotgun (WGS) entry which is preliminary data.</text>
</comment>
<gene>
    <name evidence="1" type="ORF">Lreu23DRAFT_4495</name>
</gene>
<dbReference type="Proteomes" id="UP000003853">
    <property type="component" value="Unassembled WGS sequence"/>
</dbReference>
<organism evidence="1 2">
    <name type="scientific">Limosilactobacillus reuteri subsp. rodentium (strain DSM 17509 / CIP 109821 / 100-23)</name>
    <name type="common">Lactobacillus reuteri</name>
    <dbReference type="NCBI Taxonomy" id="349123"/>
    <lineage>
        <taxon>Bacteria</taxon>
        <taxon>Bacillati</taxon>
        <taxon>Bacillota</taxon>
        <taxon>Bacilli</taxon>
        <taxon>Lactobacillales</taxon>
        <taxon>Lactobacillaceae</taxon>
        <taxon>Limosilactobacillus</taxon>
    </lineage>
</organism>
<proteinExistence type="predicted"/>
<dbReference type="EMBL" id="AAPZ02000001">
    <property type="protein sequence ID" value="EDX42976.1"/>
    <property type="molecule type" value="Genomic_DNA"/>
</dbReference>